<dbReference type="GO" id="GO:0005886">
    <property type="term" value="C:plasma membrane"/>
    <property type="evidence" value="ECO:0007669"/>
    <property type="project" value="UniProtKB-SubCell"/>
</dbReference>
<keyword evidence="4" id="KW-0812">Transmembrane</keyword>
<evidence type="ECO:0000256" key="3">
    <source>
        <dbReference type="PIRSR" id="PIRSR639901-2"/>
    </source>
</evidence>
<dbReference type="GO" id="GO:0009244">
    <property type="term" value="P:lipopolysaccharide core region biosynthetic process"/>
    <property type="evidence" value="ECO:0007669"/>
    <property type="project" value="UniProtKB-UniRule"/>
</dbReference>
<dbReference type="UniPathway" id="UPA00958"/>
<dbReference type="PANTHER" id="PTHR42755:SF1">
    <property type="entry name" value="3-DEOXY-D-MANNO-OCTULOSONIC ACID TRANSFERASE, MITOCHONDRIAL-RELATED"/>
    <property type="match status" value="1"/>
</dbReference>
<evidence type="ECO:0000313" key="6">
    <source>
        <dbReference type="EMBL" id="PKK92279.1"/>
    </source>
</evidence>
<proteinExistence type="inferred from homology"/>
<comment type="function">
    <text evidence="4">Involved in lipopolysaccharide (LPS) biosynthesis. Catalyzes the transfer of 3-deoxy-D-manno-octulosonate (Kdo) residue(s) from CMP-Kdo to lipid IV(A), the tetraacyldisaccharide-1,4'-bisphosphate precursor of lipid A.</text>
</comment>
<comment type="catalytic activity">
    <reaction evidence="4">
        <text>lipid IVA (E. coli) + CMP-3-deoxy-beta-D-manno-octulosonate = alpha-Kdo-(2-&gt;6)-lipid IVA (E. coli) + CMP + H(+)</text>
        <dbReference type="Rhea" id="RHEA:28066"/>
        <dbReference type="ChEBI" id="CHEBI:15378"/>
        <dbReference type="ChEBI" id="CHEBI:58603"/>
        <dbReference type="ChEBI" id="CHEBI:60364"/>
        <dbReference type="ChEBI" id="CHEBI:60377"/>
        <dbReference type="ChEBI" id="CHEBI:85987"/>
        <dbReference type="EC" id="2.4.99.12"/>
    </reaction>
</comment>
<dbReference type="EC" id="2.4.99.12" evidence="4"/>
<accession>A0A2N1PVB3</accession>
<feature type="transmembrane region" description="Helical" evidence="4">
    <location>
        <begin position="21"/>
        <end position="41"/>
    </location>
</feature>
<evidence type="ECO:0000259" key="5">
    <source>
        <dbReference type="Pfam" id="PF04413"/>
    </source>
</evidence>
<dbReference type="Gene3D" id="3.40.50.2000">
    <property type="entry name" value="Glycogen Phosphorylase B"/>
    <property type="match status" value="1"/>
</dbReference>
<feature type="domain" description="3-deoxy-D-manno-octulosonic-acid transferase N-terminal" evidence="5">
    <location>
        <begin position="70"/>
        <end position="231"/>
    </location>
</feature>
<comment type="subcellular location">
    <subcellularLocation>
        <location evidence="4">Cell membrane</location>
    </subcellularLocation>
</comment>
<protein>
    <recommendedName>
        <fullName evidence="4">3-deoxy-D-manno-octulosonic acid transferase</fullName>
        <shortName evidence="4">Kdo transferase</shortName>
        <ecNumber evidence="4">2.4.99.12</ecNumber>
    </recommendedName>
    <alternativeName>
        <fullName evidence="4">Lipid IV(A) 3-deoxy-D-manno-octulosonic acid transferase</fullName>
    </alternativeName>
</protein>
<feature type="site" description="Transition state stabilizer" evidence="3">
    <location>
        <position position="229"/>
    </location>
</feature>
<comment type="similarity">
    <text evidence="4">Belongs to the glycosyltransferase group 1 family.</text>
</comment>
<evidence type="ECO:0000313" key="7">
    <source>
        <dbReference type="Proteomes" id="UP000233256"/>
    </source>
</evidence>
<name>A0A2N1PVB3_9BACT</name>
<keyword evidence="4" id="KW-1003">Cell membrane</keyword>
<dbReference type="InterPro" id="IPR039901">
    <property type="entry name" value="Kdotransferase"/>
</dbReference>
<dbReference type="AlphaFoldDB" id="A0A2N1PVB3"/>
<keyword evidence="4" id="KW-1133">Transmembrane helix</keyword>
<evidence type="ECO:0000256" key="1">
    <source>
        <dbReference type="ARBA" id="ARBA00022679"/>
    </source>
</evidence>
<dbReference type="PANTHER" id="PTHR42755">
    <property type="entry name" value="3-DEOXY-MANNO-OCTULOSONATE CYTIDYLYLTRANSFERASE"/>
    <property type="match status" value="1"/>
</dbReference>
<dbReference type="Gene3D" id="3.40.50.11720">
    <property type="entry name" value="3-Deoxy-D-manno-octulosonic-acid transferase, N-terminal domain"/>
    <property type="match status" value="1"/>
</dbReference>
<comment type="caution">
    <text evidence="6">The sequence shown here is derived from an EMBL/GenBank/DDBJ whole genome shotgun (WGS) entry which is preliminary data.</text>
</comment>
<evidence type="ECO:0000256" key="2">
    <source>
        <dbReference type="PIRSR" id="PIRSR639901-1"/>
    </source>
</evidence>
<feature type="site" description="Transition state stabilizer" evidence="3">
    <location>
        <position position="151"/>
    </location>
</feature>
<dbReference type="InterPro" id="IPR007507">
    <property type="entry name" value="Glycos_transf_N"/>
</dbReference>
<reference evidence="6 7" key="1">
    <citation type="journal article" date="2017" name="ISME J.">
        <title>Potential for microbial H2 and metal transformations associated with novel bacteria and archaea in deep terrestrial subsurface sediments.</title>
        <authorList>
            <person name="Hernsdorf A.W."/>
            <person name="Amano Y."/>
            <person name="Miyakawa K."/>
            <person name="Ise K."/>
            <person name="Suzuki Y."/>
            <person name="Anantharaman K."/>
            <person name="Probst A."/>
            <person name="Burstein D."/>
            <person name="Thomas B.C."/>
            <person name="Banfield J.F."/>
        </authorList>
    </citation>
    <scope>NUCLEOTIDE SEQUENCE [LARGE SCALE GENOMIC DNA]</scope>
    <source>
        <strain evidence="6">HGW-Wallbacteria-1</strain>
    </source>
</reference>
<dbReference type="GO" id="GO:0043842">
    <property type="term" value="F:Kdo transferase activity"/>
    <property type="evidence" value="ECO:0007669"/>
    <property type="project" value="UniProtKB-EC"/>
</dbReference>
<keyword evidence="4" id="KW-0448">Lipopolysaccharide biosynthesis</keyword>
<evidence type="ECO:0000256" key="4">
    <source>
        <dbReference type="RuleBase" id="RU365103"/>
    </source>
</evidence>
<comment type="pathway">
    <text evidence="4">Bacterial outer membrane biogenesis; LPS core biosynthesis.</text>
</comment>
<dbReference type="Proteomes" id="UP000233256">
    <property type="component" value="Unassembled WGS sequence"/>
</dbReference>
<organism evidence="6 7">
    <name type="scientific">Candidatus Wallbacteria bacterium HGW-Wallbacteria-1</name>
    <dbReference type="NCBI Taxonomy" id="2013854"/>
    <lineage>
        <taxon>Bacteria</taxon>
        <taxon>Candidatus Walliibacteriota</taxon>
    </lineage>
</organism>
<keyword evidence="4" id="KW-0472">Membrane</keyword>
<dbReference type="Pfam" id="PF04413">
    <property type="entry name" value="Glycos_transf_N"/>
    <property type="match status" value="1"/>
</dbReference>
<gene>
    <name evidence="6" type="ORF">CVV64_02370</name>
</gene>
<dbReference type="InterPro" id="IPR038107">
    <property type="entry name" value="Glycos_transf_N_sf"/>
</dbReference>
<dbReference type="GO" id="GO:0009245">
    <property type="term" value="P:lipid A biosynthetic process"/>
    <property type="evidence" value="ECO:0007669"/>
    <property type="project" value="TreeGrafter"/>
</dbReference>
<sequence length="443" mass="48859">MKRQLRRNEGRGPSFFYRRCYDFLLAAMAFMSLPVLLYRIYRGKYRKSFFRRLFPGLNPGVVNSGLMATGRTIHVHGVSVGEVSAIAPLVRLLGDNFTGSTILLTTVTETGNEMALKRCPHAEIAYLPFDFGPLVGRFLDSVRPRALILAETELWPALFWEAAARNIPVIIVNGRISDRAWNRYRRVRGFFRKVLCHGSLFLVQDFVARDRFIELGARPDRVIPVGNIKFDSLPDPLDGNASSSLSTVMKGVKNSAAPVIALASTHPGEEIVLTVELLKRIPEAQLFIIPRHVERSGELAVNLKRETGCECVMRSDSAPVPGKIWILDTIGELTDLFQYVDLVIMGGSFVPVGGHNVLEPAAWGKPVIWGPHMENFREAEQLLKGRGGFSAGDAAQAAQQAVELLRKPESMKAMGNVAVKTVNSLRGATGKALAAIRWIVGAD</sequence>
<feature type="active site" description="Proton acceptor" evidence="2">
    <location>
        <position position="82"/>
    </location>
</feature>
<dbReference type="EMBL" id="PGXC01000001">
    <property type="protein sequence ID" value="PKK92279.1"/>
    <property type="molecule type" value="Genomic_DNA"/>
</dbReference>
<keyword evidence="1 4" id="KW-0808">Transferase</keyword>
<dbReference type="SUPFAM" id="SSF53756">
    <property type="entry name" value="UDP-Glycosyltransferase/glycogen phosphorylase"/>
    <property type="match status" value="1"/>
</dbReference>